<dbReference type="AlphaFoldDB" id="A0AB39HRB2"/>
<gene>
    <name evidence="5" type="ORF">AB4Y30_02120</name>
</gene>
<evidence type="ECO:0000259" key="4">
    <source>
        <dbReference type="PROSITE" id="PS50949"/>
    </source>
</evidence>
<dbReference type="SUPFAM" id="SSF46785">
    <property type="entry name" value="Winged helix' DNA-binding domain"/>
    <property type="match status" value="1"/>
</dbReference>
<organism evidence="5">
    <name type="scientific">Ornithinibacillus sp. 4-3</name>
    <dbReference type="NCBI Taxonomy" id="3231488"/>
    <lineage>
        <taxon>Bacteria</taxon>
        <taxon>Bacillati</taxon>
        <taxon>Bacillota</taxon>
        <taxon>Bacilli</taxon>
        <taxon>Bacillales</taxon>
        <taxon>Bacillaceae</taxon>
        <taxon>Ornithinibacillus</taxon>
    </lineage>
</organism>
<dbReference type="Gene3D" id="1.10.10.10">
    <property type="entry name" value="Winged helix-like DNA-binding domain superfamily/Winged helix DNA-binding domain"/>
    <property type="match status" value="1"/>
</dbReference>
<sequence>MILDTDSTKPIYIQIAEWIETEIMRGNLKENEKVYSQYKLAEMFNINPATAAKGLNLLAEEKVLYDKRGLGKFVADDAITYIKEKRKSETLTGLIQELVIEANYLNISEEELIDMVRMMKREMGEKGK</sequence>
<name>A0AB39HRB2_9BACI</name>
<dbReference type="CDD" id="cd07377">
    <property type="entry name" value="WHTH_GntR"/>
    <property type="match status" value="1"/>
</dbReference>
<dbReference type="InterPro" id="IPR036388">
    <property type="entry name" value="WH-like_DNA-bd_sf"/>
</dbReference>
<evidence type="ECO:0000256" key="1">
    <source>
        <dbReference type="ARBA" id="ARBA00023015"/>
    </source>
</evidence>
<dbReference type="GO" id="GO:0003700">
    <property type="term" value="F:DNA-binding transcription factor activity"/>
    <property type="evidence" value="ECO:0007669"/>
    <property type="project" value="InterPro"/>
</dbReference>
<accession>A0AB39HRB2</accession>
<protein>
    <submittedName>
        <fullName evidence="5">GntR family transcriptional regulator</fullName>
    </submittedName>
</protein>
<dbReference type="PANTHER" id="PTHR38445">
    <property type="entry name" value="HTH-TYPE TRANSCRIPTIONAL REPRESSOR YTRA"/>
    <property type="match status" value="1"/>
</dbReference>
<evidence type="ECO:0000256" key="3">
    <source>
        <dbReference type="ARBA" id="ARBA00023163"/>
    </source>
</evidence>
<dbReference type="PROSITE" id="PS50949">
    <property type="entry name" value="HTH_GNTR"/>
    <property type="match status" value="1"/>
</dbReference>
<dbReference type="InterPro" id="IPR000524">
    <property type="entry name" value="Tscrpt_reg_HTH_GntR"/>
</dbReference>
<evidence type="ECO:0000256" key="2">
    <source>
        <dbReference type="ARBA" id="ARBA00023125"/>
    </source>
</evidence>
<reference evidence="5" key="1">
    <citation type="submission" date="2024-07" db="EMBL/GenBank/DDBJ databases">
        <title>Halotolerant mesophilic bacterium Ornithinibacillus sp. 4-3, sp. nov., isolated from soil.</title>
        <authorList>
            <person name="Sidarenka A.V."/>
            <person name="Guliayeva D.E."/>
            <person name="Leanovich S.I."/>
            <person name="Hileuskaya K.S."/>
            <person name="Akhremchuk A.E."/>
            <person name="Sikolenko M.A."/>
            <person name="Valentovich L.N."/>
        </authorList>
    </citation>
    <scope>NUCLEOTIDE SEQUENCE</scope>
    <source>
        <strain evidence="5">4-3</strain>
    </source>
</reference>
<keyword evidence="3" id="KW-0804">Transcription</keyword>
<proteinExistence type="predicted"/>
<evidence type="ECO:0000313" key="5">
    <source>
        <dbReference type="EMBL" id="XDK33187.1"/>
    </source>
</evidence>
<keyword evidence="1" id="KW-0805">Transcription regulation</keyword>
<keyword evidence="2" id="KW-0238">DNA-binding</keyword>
<dbReference type="InterPro" id="IPR036390">
    <property type="entry name" value="WH_DNA-bd_sf"/>
</dbReference>
<dbReference type="PANTHER" id="PTHR38445:SF9">
    <property type="entry name" value="HTH-TYPE TRANSCRIPTIONAL REPRESSOR YTRA"/>
    <property type="match status" value="1"/>
</dbReference>
<dbReference type="EMBL" id="CP162599">
    <property type="protein sequence ID" value="XDK33187.1"/>
    <property type="molecule type" value="Genomic_DNA"/>
</dbReference>
<dbReference type="GO" id="GO:0003677">
    <property type="term" value="F:DNA binding"/>
    <property type="evidence" value="ECO:0007669"/>
    <property type="project" value="UniProtKB-KW"/>
</dbReference>
<dbReference type="RefSeq" id="WP_368653869.1">
    <property type="nucleotide sequence ID" value="NZ_CP162599.1"/>
</dbReference>
<dbReference type="SMART" id="SM00345">
    <property type="entry name" value="HTH_GNTR"/>
    <property type="match status" value="1"/>
</dbReference>
<feature type="domain" description="HTH gntR-type" evidence="4">
    <location>
        <begin position="9"/>
        <end position="77"/>
    </location>
</feature>
<dbReference type="Pfam" id="PF00392">
    <property type="entry name" value="GntR"/>
    <property type="match status" value="1"/>
</dbReference>